<evidence type="ECO:0000256" key="1">
    <source>
        <dbReference type="ARBA" id="ARBA00004370"/>
    </source>
</evidence>
<reference evidence="7 8" key="1">
    <citation type="submission" date="2017-01" db="EMBL/GenBank/DDBJ databases">
        <title>Draft genome sequence of Pseudomonas pachastrellae type strain CCUG 46540T from a deep sea.</title>
        <authorList>
            <person name="Gomila M."/>
            <person name="Mulet M."/>
            <person name="Lalucat J."/>
            <person name="Garcia-Valdes E."/>
        </authorList>
    </citation>
    <scope>NUCLEOTIDE SEQUENCE [LARGE SCALE GENOMIC DNA]</scope>
    <source>
        <strain evidence="7 8">CCUG 46540</strain>
    </source>
</reference>
<dbReference type="AlphaFoldDB" id="A0A1S8DG19"/>
<dbReference type="InterPro" id="IPR006694">
    <property type="entry name" value="Fatty_acid_hydroxylase"/>
</dbReference>
<name>A0A1S8DG19_9GAMM</name>
<organism evidence="7 8">
    <name type="scientific">Halopseudomonas pachastrellae</name>
    <dbReference type="NCBI Taxonomy" id="254161"/>
    <lineage>
        <taxon>Bacteria</taxon>
        <taxon>Pseudomonadati</taxon>
        <taxon>Pseudomonadota</taxon>
        <taxon>Gammaproteobacteria</taxon>
        <taxon>Pseudomonadales</taxon>
        <taxon>Pseudomonadaceae</taxon>
        <taxon>Halopseudomonas</taxon>
    </lineage>
</organism>
<comment type="caution">
    <text evidence="7">The sequence shown here is derived from an EMBL/GenBank/DDBJ whole genome shotgun (WGS) entry which is preliminary data.</text>
</comment>
<keyword evidence="2 5" id="KW-0812">Transmembrane</keyword>
<keyword evidence="4 5" id="KW-0472">Membrane</keyword>
<feature type="transmembrane region" description="Helical" evidence="5">
    <location>
        <begin position="12"/>
        <end position="33"/>
    </location>
</feature>
<dbReference type="GO" id="GO:0005506">
    <property type="term" value="F:iron ion binding"/>
    <property type="evidence" value="ECO:0007669"/>
    <property type="project" value="InterPro"/>
</dbReference>
<proteinExistence type="predicted"/>
<dbReference type="GO" id="GO:0016491">
    <property type="term" value="F:oxidoreductase activity"/>
    <property type="evidence" value="ECO:0007669"/>
    <property type="project" value="InterPro"/>
</dbReference>
<dbReference type="OrthoDB" id="9770329at2"/>
<sequence>MQTITTSLNPAVIVAGIFLSFIVMELIVGRFFQREGDRRDAIIETVGSTLLLGVTVPFITFATGAIMATLAPDAQGALSGIPWLAGFALFLLFDDMTQYWWHRLAHKVPFLYSLHRAHHSAKYMSIRIVYRNNSFYYLLMPGIWFSGILIYLGLAHVYFVYLILKMCVIFGAHSSVPWDAKLYEIKWLKPIMWVLERTISTPSTHSAHHGLCAEDGVTNYKGNFGNLLFFWDILFGTAKITRRRPPKYGIENLGPVSWQHELFWPLVRKPKKAAKPALKPEVAQ</sequence>
<evidence type="ECO:0000313" key="7">
    <source>
        <dbReference type="EMBL" id="ONM44385.1"/>
    </source>
</evidence>
<protein>
    <submittedName>
        <fullName evidence="7">Fatty acid hydroxylase</fullName>
    </submittedName>
</protein>
<feature type="domain" description="Fatty acid hydroxylase" evidence="6">
    <location>
        <begin position="87"/>
        <end position="237"/>
    </location>
</feature>
<dbReference type="InterPro" id="IPR050307">
    <property type="entry name" value="Sterol_Desaturase_Related"/>
</dbReference>
<keyword evidence="3 5" id="KW-1133">Transmembrane helix</keyword>
<evidence type="ECO:0000256" key="3">
    <source>
        <dbReference type="ARBA" id="ARBA00022989"/>
    </source>
</evidence>
<dbReference type="PANTHER" id="PTHR11863">
    <property type="entry name" value="STEROL DESATURASE"/>
    <property type="match status" value="1"/>
</dbReference>
<accession>A0A1S8DG19</accession>
<feature type="transmembrane region" description="Helical" evidence="5">
    <location>
        <begin position="45"/>
        <end position="68"/>
    </location>
</feature>
<evidence type="ECO:0000259" key="6">
    <source>
        <dbReference type="Pfam" id="PF04116"/>
    </source>
</evidence>
<feature type="transmembrane region" description="Helical" evidence="5">
    <location>
        <begin position="134"/>
        <end position="152"/>
    </location>
</feature>
<feature type="transmembrane region" description="Helical" evidence="5">
    <location>
        <begin position="74"/>
        <end position="93"/>
    </location>
</feature>
<dbReference type="GO" id="GO:0016020">
    <property type="term" value="C:membrane"/>
    <property type="evidence" value="ECO:0007669"/>
    <property type="project" value="UniProtKB-SubCell"/>
</dbReference>
<dbReference type="EMBL" id="MUBC01000014">
    <property type="protein sequence ID" value="ONM44385.1"/>
    <property type="molecule type" value="Genomic_DNA"/>
</dbReference>
<dbReference type="Proteomes" id="UP000242847">
    <property type="component" value="Unassembled WGS sequence"/>
</dbReference>
<dbReference type="Pfam" id="PF04116">
    <property type="entry name" value="FA_hydroxylase"/>
    <property type="match status" value="1"/>
</dbReference>
<evidence type="ECO:0000313" key="8">
    <source>
        <dbReference type="Proteomes" id="UP000242847"/>
    </source>
</evidence>
<evidence type="ECO:0000256" key="4">
    <source>
        <dbReference type="ARBA" id="ARBA00023136"/>
    </source>
</evidence>
<evidence type="ECO:0000256" key="5">
    <source>
        <dbReference type="SAM" id="Phobius"/>
    </source>
</evidence>
<dbReference type="GO" id="GO:0008610">
    <property type="term" value="P:lipid biosynthetic process"/>
    <property type="evidence" value="ECO:0007669"/>
    <property type="project" value="InterPro"/>
</dbReference>
<comment type="subcellular location">
    <subcellularLocation>
        <location evidence="1">Membrane</location>
    </subcellularLocation>
</comment>
<evidence type="ECO:0000256" key="2">
    <source>
        <dbReference type="ARBA" id="ARBA00022692"/>
    </source>
</evidence>
<gene>
    <name evidence="7" type="ORF">BXT89_08195</name>
</gene>
<keyword evidence="8" id="KW-1185">Reference proteome</keyword>
<dbReference type="RefSeq" id="WP_083726542.1">
    <property type="nucleotide sequence ID" value="NZ_FOUD01000006.1"/>
</dbReference>
<dbReference type="STRING" id="254161.SAMN05216256_10617"/>